<accession>A0ACB8Z0P1</accession>
<comment type="caution">
    <text evidence="1">The sequence shown here is derived from an EMBL/GenBank/DDBJ whole genome shotgun (WGS) entry which is preliminary data.</text>
</comment>
<evidence type="ECO:0000313" key="2">
    <source>
        <dbReference type="Proteomes" id="UP001055811"/>
    </source>
</evidence>
<reference evidence="2" key="1">
    <citation type="journal article" date="2022" name="Mol. Ecol. Resour.">
        <title>The genomes of chicory, endive, great burdock and yacon provide insights into Asteraceae palaeo-polyploidization history and plant inulin production.</title>
        <authorList>
            <person name="Fan W."/>
            <person name="Wang S."/>
            <person name="Wang H."/>
            <person name="Wang A."/>
            <person name="Jiang F."/>
            <person name="Liu H."/>
            <person name="Zhao H."/>
            <person name="Xu D."/>
            <person name="Zhang Y."/>
        </authorList>
    </citation>
    <scope>NUCLEOTIDE SEQUENCE [LARGE SCALE GENOMIC DNA]</scope>
    <source>
        <strain evidence="2">cv. Punajuju</strain>
    </source>
</reference>
<name>A0ACB8Z0P1_CICIN</name>
<proteinExistence type="predicted"/>
<organism evidence="1 2">
    <name type="scientific">Cichorium intybus</name>
    <name type="common">Chicory</name>
    <dbReference type="NCBI Taxonomy" id="13427"/>
    <lineage>
        <taxon>Eukaryota</taxon>
        <taxon>Viridiplantae</taxon>
        <taxon>Streptophyta</taxon>
        <taxon>Embryophyta</taxon>
        <taxon>Tracheophyta</taxon>
        <taxon>Spermatophyta</taxon>
        <taxon>Magnoliopsida</taxon>
        <taxon>eudicotyledons</taxon>
        <taxon>Gunneridae</taxon>
        <taxon>Pentapetalae</taxon>
        <taxon>asterids</taxon>
        <taxon>campanulids</taxon>
        <taxon>Asterales</taxon>
        <taxon>Asteraceae</taxon>
        <taxon>Cichorioideae</taxon>
        <taxon>Cichorieae</taxon>
        <taxon>Cichoriinae</taxon>
        <taxon>Cichorium</taxon>
    </lineage>
</organism>
<keyword evidence="2" id="KW-1185">Reference proteome</keyword>
<dbReference type="EMBL" id="CM042017">
    <property type="protein sequence ID" value="KAI3690933.1"/>
    <property type="molecule type" value="Genomic_DNA"/>
</dbReference>
<evidence type="ECO:0000313" key="1">
    <source>
        <dbReference type="EMBL" id="KAI3690933.1"/>
    </source>
</evidence>
<protein>
    <submittedName>
        <fullName evidence="1">Uncharacterized protein</fullName>
    </submittedName>
</protein>
<reference evidence="1 2" key="2">
    <citation type="journal article" date="2022" name="Mol. Ecol. Resour.">
        <title>The genomes of chicory, endive, great burdock and yacon provide insights into Asteraceae paleo-polyploidization history and plant inulin production.</title>
        <authorList>
            <person name="Fan W."/>
            <person name="Wang S."/>
            <person name="Wang H."/>
            <person name="Wang A."/>
            <person name="Jiang F."/>
            <person name="Liu H."/>
            <person name="Zhao H."/>
            <person name="Xu D."/>
            <person name="Zhang Y."/>
        </authorList>
    </citation>
    <scope>NUCLEOTIDE SEQUENCE [LARGE SCALE GENOMIC DNA]</scope>
    <source>
        <strain evidence="2">cv. Punajuju</strain>
        <tissue evidence="1">Leaves</tissue>
    </source>
</reference>
<gene>
    <name evidence="1" type="ORF">L2E82_49146</name>
</gene>
<dbReference type="Proteomes" id="UP001055811">
    <property type="component" value="Linkage Group LG09"/>
</dbReference>
<sequence>MEGLIPFVYRAIMQPKNDVSSSYVRLPTGDSGRFQASDNNVFRSDQRRSTTSPLPSSATHRRNIGSSMSEFSHQAVMTRVLGLKELKKEVVSLRIARG</sequence>